<dbReference type="EMBL" id="VOFY01000004">
    <property type="protein sequence ID" value="KAA8593152.1"/>
    <property type="molecule type" value="Genomic_DNA"/>
</dbReference>
<gene>
    <name evidence="1" type="ORF">FQN60_009268</name>
</gene>
<name>A0A5J5DIG8_9PERO</name>
<keyword evidence="2" id="KW-1185">Reference proteome</keyword>
<comment type="caution">
    <text evidence="1">The sequence shown here is derived from an EMBL/GenBank/DDBJ whole genome shotgun (WGS) entry which is preliminary data.</text>
</comment>
<dbReference type="Proteomes" id="UP000327493">
    <property type="component" value="Chromosome 4"/>
</dbReference>
<evidence type="ECO:0000313" key="2">
    <source>
        <dbReference type="Proteomes" id="UP000327493"/>
    </source>
</evidence>
<accession>A0A5J5DIG8</accession>
<protein>
    <submittedName>
        <fullName evidence="1">Uncharacterized protein</fullName>
    </submittedName>
</protein>
<dbReference type="AlphaFoldDB" id="A0A5J5DIG8"/>
<sequence>MSKPDTVQAAVWEHKDPTMAQGKKAHRQVGEHELSSVGLSTLPTPTPLTHAASRYESDVHMWKHRAHGNSMRVQPVDTQVLQSLVCCL</sequence>
<evidence type="ECO:0000313" key="1">
    <source>
        <dbReference type="EMBL" id="KAA8593152.1"/>
    </source>
</evidence>
<organism evidence="1 2">
    <name type="scientific">Etheostoma spectabile</name>
    <name type="common">orangethroat darter</name>
    <dbReference type="NCBI Taxonomy" id="54343"/>
    <lineage>
        <taxon>Eukaryota</taxon>
        <taxon>Metazoa</taxon>
        <taxon>Chordata</taxon>
        <taxon>Craniata</taxon>
        <taxon>Vertebrata</taxon>
        <taxon>Euteleostomi</taxon>
        <taxon>Actinopterygii</taxon>
        <taxon>Neopterygii</taxon>
        <taxon>Teleostei</taxon>
        <taxon>Neoteleostei</taxon>
        <taxon>Acanthomorphata</taxon>
        <taxon>Eupercaria</taxon>
        <taxon>Perciformes</taxon>
        <taxon>Percoidei</taxon>
        <taxon>Percidae</taxon>
        <taxon>Etheostomatinae</taxon>
        <taxon>Etheostoma</taxon>
    </lineage>
</organism>
<proteinExistence type="predicted"/>
<reference evidence="1 2" key="1">
    <citation type="submission" date="2019-08" db="EMBL/GenBank/DDBJ databases">
        <title>A chromosome-level genome assembly, high-density linkage maps, and genome scans reveal the genomic architecture of hybrid incompatibilities underlying speciation via character displacement in darters (Percidae: Etheostominae).</title>
        <authorList>
            <person name="Moran R.L."/>
            <person name="Catchen J.M."/>
            <person name="Fuller R.C."/>
        </authorList>
    </citation>
    <scope>NUCLEOTIDE SEQUENCE [LARGE SCALE GENOMIC DNA]</scope>
    <source>
        <strain evidence="1">EspeVRDwgs_2016</strain>
        <tissue evidence="1">Muscle</tissue>
    </source>
</reference>